<dbReference type="Pfam" id="PF13683">
    <property type="entry name" value="rve_3"/>
    <property type="match status" value="1"/>
</dbReference>
<evidence type="ECO:0000259" key="1">
    <source>
        <dbReference type="PROSITE" id="PS50994"/>
    </source>
</evidence>
<dbReference type="PANTHER" id="PTHR47515:SF1">
    <property type="entry name" value="BLR2054 PROTEIN"/>
    <property type="match status" value="1"/>
</dbReference>
<dbReference type="Proteomes" id="UP000195569">
    <property type="component" value="Unassembled WGS sequence"/>
</dbReference>
<dbReference type="EMBL" id="CYGY02000094">
    <property type="protein sequence ID" value="SIT50790.1"/>
    <property type="molecule type" value="Genomic_DNA"/>
</dbReference>
<dbReference type="GO" id="GO:0003676">
    <property type="term" value="F:nucleic acid binding"/>
    <property type="evidence" value="ECO:0007669"/>
    <property type="project" value="InterPro"/>
</dbReference>
<feature type="domain" description="Integrase catalytic" evidence="1">
    <location>
        <begin position="16"/>
        <end position="131"/>
    </location>
</feature>
<dbReference type="InterPro" id="IPR036397">
    <property type="entry name" value="RNaseH_sf"/>
</dbReference>
<evidence type="ECO:0000313" key="2">
    <source>
        <dbReference type="EMBL" id="SIT50790.1"/>
    </source>
</evidence>
<evidence type="ECO:0000313" key="3">
    <source>
        <dbReference type="Proteomes" id="UP000195569"/>
    </source>
</evidence>
<keyword evidence="3" id="KW-1185">Reference proteome</keyword>
<dbReference type="SUPFAM" id="SSF53098">
    <property type="entry name" value="Ribonuclease H-like"/>
    <property type="match status" value="1"/>
</dbReference>
<gene>
    <name evidence="2" type="ORF">BN2476_940035</name>
</gene>
<protein>
    <recommendedName>
        <fullName evidence="1">Integrase catalytic domain-containing protein</fullName>
    </recommendedName>
</protein>
<comment type="caution">
    <text evidence="2">The sequence shown here is derived from an EMBL/GenBank/DDBJ whole genome shotgun (WGS) entry which is preliminary data.</text>
</comment>
<dbReference type="GO" id="GO:0015074">
    <property type="term" value="P:DNA integration"/>
    <property type="evidence" value="ECO:0007669"/>
    <property type="project" value="InterPro"/>
</dbReference>
<sequence>MDRTISRGRNARWAVTARDANVRILQRICTSRGSPRSIKVDNGSEFISKAMDRWAYENRVELDFSRPGKPTDNARIESFNGRLRRECLTANWFLSLADARRKVEEWRRYYNEGRPHSALGWVTRAEFAPSLRAHARNDGFRGTGNLWF</sequence>
<reference evidence="2" key="1">
    <citation type="submission" date="2016-12" db="EMBL/GenBank/DDBJ databases">
        <authorList>
            <person name="Moulin L."/>
        </authorList>
    </citation>
    <scope>NUCLEOTIDE SEQUENCE [LARGE SCALE GENOMIC DNA]</scope>
    <source>
        <strain evidence="2">STM 7183</strain>
    </source>
</reference>
<dbReference type="PROSITE" id="PS50994">
    <property type="entry name" value="INTEGRASE"/>
    <property type="match status" value="1"/>
</dbReference>
<dbReference type="InterPro" id="IPR012337">
    <property type="entry name" value="RNaseH-like_sf"/>
</dbReference>
<dbReference type="Gene3D" id="3.30.420.10">
    <property type="entry name" value="Ribonuclease H-like superfamily/Ribonuclease H"/>
    <property type="match status" value="1"/>
</dbReference>
<name>A0A1N7STT6_9BURK</name>
<dbReference type="InterPro" id="IPR001584">
    <property type="entry name" value="Integrase_cat-core"/>
</dbReference>
<proteinExistence type="predicted"/>
<accession>A0A1N7STT6</accession>
<dbReference type="PANTHER" id="PTHR47515">
    <property type="entry name" value="LOW CALCIUM RESPONSE LOCUS PROTEIN T"/>
    <property type="match status" value="1"/>
</dbReference>
<organism evidence="2 3">
    <name type="scientific">Paraburkholderia piptadeniae</name>
    <dbReference type="NCBI Taxonomy" id="1701573"/>
    <lineage>
        <taxon>Bacteria</taxon>
        <taxon>Pseudomonadati</taxon>
        <taxon>Pseudomonadota</taxon>
        <taxon>Betaproteobacteria</taxon>
        <taxon>Burkholderiales</taxon>
        <taxon>Burkholderiaceae</taxon>
        <taxon>Paraburkholderia</taxon>
    </lineage>
</organism>
<dbReference type="AlphaFoldDB" id="A0A1N7STT6"/>